<evidence type="ECO:0000259" key="5">
    <source>
        <dbReference type="Pfam" id="PF04893"/>
    </source>
</evidence>
<keyword evidence="3" id="KW-1133">Transmembrane helix</keyword>
<dbReference type="AlphaFoldDB" id="A0A7C1JX79"/>
<organism evidence="6">
    <name type="scientific">Thermomicrobium roseum</name>
    <dbReference type="NCBI Taxonomy" id="500"/>
    <lineage>
        <taxon>Bacteria</taxon>
        <taxon>Pseudomonadati</taxon>
        <taxon>Thermomicrobiota</taxon>
        <taxon>Thermomicrobia</taxon>
        <taxon>Thermomicrobiales</taxon>
        <taxon>Thermomicrobiaceae</taxon>
        <taxon>Thermomicrobium</taxon>
    </lineage>
</organism>
<comment type="caution">
    <text evidence="6">The sequence shown here is derived from an EMBL/GenBank/DDBJ whole genome shotgun (WGS) entry which is preliminary data.</text>
</comment>
<keyword evidence="4" id="KW-0472">Membrane</keyword>
<keyword evidence="2" id="KW-0812">Transmembrane</keyword>
<evidence type="ECO:0000256" key="4">
    <source>
        <dbReference type="ARBA" id="ARBA00023136"/>
    </source>
</evidence>
<dbReference type="Pfam" id="PF04893">
    <property type="entry name" value="Yip1"/>
    <property type="match status" value="1"/>
</dbReference>
<evidence type="ECO:0000256" key="3">
    <source>
        <dbReference type="ARBA" id="ARBA00022989"/>
    </source>
</evidence>
<dbReference type="InterPro" id="IPR006977">
    <property type="entry name" value="Yip1_dom"/>
</dbReference>
<dbReference type="GO" id="GO:0016020">
    <property type="term" value="C:membrane"/>
    <property type="evidence" value="ECO:0007669"/>
    <property type="project" value="UniProtKB-SubCell"/>
</dbReference>
<gene>
    <name evidence="6" type="ORF">ENP47_10810</name>
</gene>
<proteinExistence type="predicted"/>
<feature type="domain" description="Yip1" evidence="5">
    <location>
        <begin position="20"/>
        <end position="165"/>
    </location>
</feature>
<comment type="subcellular location">
    <subcellularLocation>
        <location evidence="1">Membrane</location>
        <topology evidence="1">Multi-pass membrane protein</topology>
    </subcellularLocation>
</comment>
<evidence type="ECO:0000256" key="2">
    <source>
        <dbReference type="ARBA" id="ARBA00022692"/>
    </source>
</evidence>
<dbReference type="EMBL" id="DSJL01000011">
    <property type="protein sequence ID" value="HEF66068.1"/>
    <property type="molecule type" value="Genomic_DNA"/>
</dbReference>
<reference evidence="6" key="1">
    <citation type="journal article" date="2020" name="mSystems">
        <title>Genome- and Community-Level Interaction Insights into Carbon Utilization and Element Cycling Functions of Hydrothermarchaeota in Hydrothermal Sediment.</title>
        <authorList>
            <person name="Zhou Z."/>
            <person name="Liu Y."/>
            <person name="Xu W."/>
            <person name="Pan J."/>
            <person name="Luo Z.H."/>
            <person name="Li M."/>
        </authorList>
    </citation>
    <scope>NUCLEOTIDE SEQUENCE [LARGE SCALE GENOMIC DNA]</scope>
    <source>
        <strain evidence="6">SpSt-222</strain>
    </source>
</reference>
<sequence>MATASAIERAIGVARFDPQAYEAVEHDEAATGTALAIVVLASIANGIGSLRDTGILGAIVGAIFAVIGFVLYAGIAYLIGAKVFATAETRATWGQLLRTLGFAQAPGVLRVLGIVPVIGPIIGFVVAVWILVASVIAIRQACDFSTGRAILTAIVSWIAYFIFVVLPMVFLGVLFGVATR</sequence>
<name>A0A7C1JX79_THERO</name>
<accession>A0A7C1JX79</accession>
<evidence type="ECO:0000313" key="6">
    <source>
        <dbReference type="EMBL" id="HEF66068.1"/>
    </source>
</evidence>
<protein>
    <recommendedName>
        <fullName evidence="5">Yip1 domain-containing protein</fullName>
    </recommendedName>
</protein>
<evidence type="ECO:0000256" key="1">
    <source>
        <dbReference type="ARBA" id="ARBA00004141"/>
    </source>
</evidence>